<dbReference type="Pfam" id="PF02661">
    <property type="entry name" value="Fic"/>
    <property type="match status" value="1"/>
</dbReference>
<dbReference type="InterPro" id="IPR003812">
    <property type="entry name" value="Fido"/>
</dbReference>
<dbReference type="EMBL" id="JADGJQ010000017">
    <property type="protein sequence ID" value="KAJ3180240.1"/>
    <property type="molecule type" value="Genomic_DNA"/>
</dbReference>
<keyword evidence="2" id="KW-0067">ATP-binding</keyword>
<accession>A0AAD5TRJ9</accession>
<proteinExistence type="predicted"/>
<evidence type="ECO:0000313" key="5">
    <source>
        <dbReference type="Proteomes" id="UP001212152"/>
    </source>
</evidence>
<evidence type="ECO:0000259" key="3">
    <source>
        <dbReference type="PROSITE" id="PS51459"/>
    </source>
</evidence>
<feature type="domain" description="Fido" evidence="3">
    <location>
        <begin position="152"/>
        <end position="307"/>
    </location>
</feature>
<gene>
    <name evidence="4" type="ORF">HDU87_002117</name>
</gene>
<dbReference type="Proteomes" id="UP001212152">
    <property type="component" value="Unassembled WGS sequence"/>
</dbReference>
<evidence type="ECO:0000256" key="1">
    <source>
        <dbReference type="PIRSR" id="PIRSR640198-1"/>
    </source>
</evidence>
<dbReference type="PROSITE" id="PS51459">
    <property type="entry name" value="FIDO"/>
    <property type="match status" value="1"/>
</dbReference>
<evidence type="ECO:0000256" key="2">
    <source>
        <dbReference type="PIRSR" id="PIRSR640198-2"/>
    </source>
</evidence>
<dbReference type="InterPro" id="IPR040198">
    <property type="entry name" value="Fido_containing"/>
</dbReference>
<dbReference type="Gene3D" id="1.10.3290.10">
    <property type="entry name" value="Fido-like domain"/>
    <property type="match status" value="1"/>
</dbReference>
<name>A0AAD5TRJ9_9FUNG</name>
<keyword evidence="5" id="KW-1185">Reference proteome</keyword>
<keyword evidence="2" id="KW-0547">Nucleotide-binding</keyword>
<dbReference type="PANTHER" id="PTHR13504">
    <property type="entry name" value="FIDO DOMAIN-CONTAINING PROTEIN DDB_G0283145"/>
    <property type="match status" value="1"/>
</dbReference>
<dbReference type="SUPFAM" id="SSF140931">
    <property type="entry name" value="Fic-like"/>
    <property type="match status" value="1"/>
</dbReference>
<feature type="binding site" evidence="2">
    <location>
        <position position="291"/>
    </location>
    <ligand>
        <name>ATP</name>
        <dbReference type="ChEBI" id="CHEBI:30616"/>
    </ligand>
</feature>
<dbReference type="AlphaFoldDB" id="A0AAD5TRJ9"/>
<feature type="active site" evidence="1">
    <location>
        <position position="241"/>
    </location>
</feature>
<dbReference type="InterPro" id="IPR036597">
    <property type="entry name" value="Fido-like_dom_sf"/>
</dbReference>
<reference evidence="4" key="1">
    <citation type="submission" date="2020-05" db="EMBL/GenBank/DDBJ databases">
        <title>Phylogenomic resolution of chytrid fungi.</title>
        <authorList>
            <person name="Stajich J.E."/>
            <person name="Amses K."/>
            <person name="Simmons R."/>
            <person name="Seto K."/>
            <person name="Myers J."/>
            <person name="Bonds A."/>
            <person name="Quandt C.A."/>
            <person name="Barry K."/>
            <person name="Liu P."/>
            <person name="Grigoriev I."/>
            <person name="Longcore J.E."/>
            <person name="James T.Y."/>
        </authorList>
    </citation>
    <scope>NUCLEOTIDE SEQUENCE</scope>
    <source>
        <strain evidence="4">JEL0379</strain>
    </source>
</reference>
<sequence>MSAPANALTPQNSARLAGYVESHQATLRDTNFMRTFYNRPFERDPAVLIRRLVDIRQKLNGRLFDETDVGALHLLFAQYINEIWISEIPPQKKFNTLEVMVALLESGADVTDTLRAEGVDRPDRVALKLRNLVEAARHLFGADFHTHCEEPFSVALAIDIHRRIGRELFDHAGTFRDRMVSARGSSILYARPESIQLRLQALFSFAASESALCKKIANAEERTSRSLLMATVFLSEFLRIHPFLNGNGRTARLLLSVLLADVAVVPFSLYISTDPKLSPRSLYVNALEQRNDGFAPSVLATMILVSAHQTASTLDYHLN</sequence>
<comment type="caution">
    <text evidence="4">The sequence shown here is derived from an EMBL/GenBank/DDBJ whole genome shotgun (WGS) entry which is preliminary data.</text>
</comment>
<protein>
    <recommendedName>
        <fullName evidence="3">Fido domain-containing protein</fullName>
    </recommendedName>
</protein>
<dbReference type="PANTHER" id="PTHR13504:SF38">
    <property type="entry name" value="FIDO DOMAIN-CONTAINING PROTEIN"/>
    <property type="match status" value="1"/>
</dbReference>
<evidence type="ECO:0000313" key="4">
    <source>
        <dbReference type="EMBL" id="KAJ3180240.1"/>
    </source>
</evidence>
<dbReference type="GO" id="GO:0005524">
    <property type="term" value="F:ATP binding"/>
    <property type="evidence" value="ECO:0007669"/>
    <property type="project" value="UniProtKB-KW"/>
</dbReference>
<organism evidence="4 5">
    <name type="scientific">Geranomyces variabilis</name>
    <dbReference type="NCBI Taxonomy" id="109894"/>
    <lineage>
        <taxon>Eukaryota</taxon>
        <taxon>Fungi</taxon>
        <taxon>Fungi incertae sedis</taxon>
        <taxon>Chytridiomycota</taxon>
        <taxon>Chytridiomycota incertae sedis</taxon>
        <taxon>Chytridiomycetes</taxon>
        <taxon>Spizellomycetales</taxon>
        <taxon>Powellomycetaceae</taxon>
        <taxon>Geranomyces</taxon>
    </lineage>
</organism>